<feature type="region of interest" description="Disordered" evidence="1">
    <location>
        <begin position="24"/>
        <end position="65"/>
    </location>
</feature>
<sequence>MGDYFSEPEDRKNCGVRRYLGAPRDDAAAQRASSAPSGTGSSGDPSRPSERCHPEGPVDCPPPGAANTIRREEPFVFDLAFVLSSAWRYRTPVLAGAVVFALVGGALNSLLPKVYSAAATLYFDPQKFAVDVVSEEKVISSEVFNATIDSQTRIITSYSVLEDVAKNLKLGTDPEFLGKLSGDPAVDFNTVLATLVKRIEVSRQDGTFIFQIKVKAGEPHKAADIANALVAAYLKDARFNAESSYETANEGLTQRLGALRQAVIDAEAAARDYRAKNDLYSVGGDMIADTRLQSLDELLVAAQHKTIAAKAQLDTVSKLDIGNVLVADPSNVNASRTLADLRNQYATQSANVSSLTQRLGSRHPQLQAAQASLGDIKNQISGELGRMVAASRSAYQAAQREEADLLKQINIQKASQATSSSSLIELSELERKAKAARDIYEAVLKRTEETAAQKNLYESNVRIVSQAVPAQAPDGPSRKILFLAGVFGGAVFGFGLAVLAAVGRALYLRTR</sequence>
<dbReference type="PANTHER" id="PTHR32309:SF13">
    <property type="entry name" value="FERRIC ENTEROBACTIN TRANSPORT PROTEIN FEPE"/>
    <property type="match status" value="1"/>
</dbReference>
<feature type="compositionally biased region" description="Basic and acidic residues" evidence="1">
    <location>
        <begin position="47"/>
        <end position="56"/>
    </location>
</feature>
<dbReference type="RefSeq" id="WP_169586628.1">
    <property type="nucleotide sequence ID" value="NZ_JABBGK010000001.1"/>
</dbReference>
<evidence type="ECO:0000256" key="2">
    <source>
        <dbReference type="SAM" id="Phobius"/>
    </source>
</evidence>
<keyword evidence="2" id="KW-0812">Transmembrane</keyword>
<comment type="caution">
    <text evidence="4">The sequence shown here is derived from an EMBL/GenBank/DDBJ whole genome shotgun (WGS) entry which is preliminary data.</text>
</comment>
<dbReference type="GO" id="GO:0005886">
    <property type="term" value="C:plasma membrane"/>
    <property type="evidence" value="ECO:0007669"/>
    <property type="project" value="TreeGrafter"/>
</dbReference>
<name>A0A7Y0FTZ6_9HYPH</name>
<dbReference type="AlphaFoldDB" id="A0A7Y0FTZ6"/>
<keyword evidence="5" id="KW-1185">Reference proteome</keyword>
<proteinExistence type="predicted"/>
<evidence type="ECO:0000259" key="3">
    <source>
        <dbReference type="Pfam" id="PF13807"/>
    </source>
</evidence>
<dbReference type="Proteomes" id="UP000541470">
    <property type="component" value="Unassembled WGS sequence"/>
</dbReference>
<keyword evidence="2" id="KW-1133">Transmembrane helix</keyword>
<evidence type="ECO:0000313" key="5">
    <source>
        <dbReference type="Proteomes" id="UP000541470"/>
    </source>
</evidence>
<dbReference type="InterPro" id="IPR032807">
    <property type="entry name" value="GNVR"/>
</dbReference>
<feature type="transmembrane region" description="Helical" evidence="2">
    <location>
        <begin position="480"/>
        <end position="507"/>
    </location>
</feature>
<keyword evidence="2" id="KW-0472">Membrane</keyword>
<dbReference type="EMBL" id="JABBGK010000001">
    <property type="protein sequence ID" value="NML72823.1"/>
    <property type="molecule type" value="Genomic_DNA"/>
</dbReference>
<organism evidence="4 5">
    <name type="scientific">Rhizobium terricola</name>
    <dbReference type="NCBI Taxonomy" id="2728849"/>
    <lineage>
        <taxon>Bacteria</taxon>
        <taxon>Pseudomonadati</taxon>
        <taxon>Pseudomonadota</taxon>
        <taxon>Alphaproteobacteria</taxon>
        <taxon>Hyphomicrobiales</taxon>
        <taxon>Rhizobiaceae</taxon>
        <taxon>Rhizobium/Agrobacterium group</taxon>
        <taxon>Rhizobium</taxon>
    </lineage>
</organism>
<dbReference type="PANTHER" id="PTHR32309">
    <property type="entry name" value="TYROSINE-PROTEIN KINASE"/>
    <property type="match status" value="1"/>
</dbReference>
<evidence type="ECO:0000313" key="4">
    <source>
        <dbReference type="EMBL" id="NML72823.1"/>
    </source>
</evidence>
<accession>A0A7Y0FTZ6</accession>
<dbReference type="InterPro" id="IPR050445">
    <property type="entry name" value="Bact_polysacc_biosynth/exp"/>
</dbReference>
<evidence type="ECO:0000256" key="1">
    <source>
        <dbReference type="SAM" id="MobiDB-lite"/>
    </source>
</evidence>
<dbReference type="Pfam" id="PF13807">
    <property type="entry name" value="GNVR"/>
    <property type="match status" value="1"/>
</dbReference>
<gene>
    <name evidence="4" type="ORF">HHL25_01660</name>
</gene>
<protein>
    <submittedName>
        <fullName evidence="4">GumC family protein</fullName>
    </submittedName>
</protein>
<dbReference type="GO" id="GO:0004713">
    <property type="term" value="F:protein tyrosine kinase activity"/>
    <property type="evidence" value="ECO:0007669"/>
    <property type="project" value="TreeGrafter"/>
</dbReference>
<feature type="domain" description="Tyrosine-protein kinase G-rich" evidence="3">
    <location>
        <begin position="428"/>
        <end position="499"/>
    </location>
</feature>
<reference evidence="4 5" key="1">
    <citation type="submission" date="2020-04" db="EMBL/GenBank/DDBJ databases">
        <title>Rhizobium sp. S-51 isolated from soil.</title>
        <authorList>
            <person name="Dahal R.H."/>
        </authorList>
    </citation>
    <scope>NUCLEOTIDE SEQUENCE [LARGE SCALE GENOMIC DNA]</scope>
    <source>
        <strain evidence="4 5">S-51</strain>
    </source>
</reference>
<feature type="compositionally biased region" description="Low complexity" evidence="1">
    <location>
        <begin position="29"/>
        <end position="46"/>
    </location>
</feature>